<dbReference type="GO" id="GO:0000155">
    <property type="term" value="F:phosphorelay sensor kinase activity"/>
    <property type="evidence" value="ECO:0007669"/>
    <property type="project" value="InterPro"/>
</dbReference>
<evidence type="ECO:0000256" key="2">
    <source>
        <dbReference type="ARBA" id="ARBA00012438"/>
    </source>
</evidence>
<dbReference type="PANTHER" id="PTHR43711:SF1">
    <property type="entry name" value="HISTIDINE KINASE 1"/>
    <property type="match status" value="1"/>
</dbReference>
<dbReference type="Gene3D" id="3.30.565.10">
    <property type="entry name" value="Histidine kinase-like ATPase, C-terminal domain"/>
    <property type="match status" value="1"/>
</dbReference>
<dbReference type="SMART" id="SM00388">
    <property type="entry name" value="HisKA"/>
    <property type="match status" value="1"/>
</dbReference>
<gene>
    <name evidence="10" type="ORF">IQ276_34305</name>
</gene>
<evidence type="ECO:0000259" key="9">
    <source>
        <dbReference type="PROSITE" id="PS50109"/>
    </source>
</evidence>
<dbReference type="SUPFAM" id="SSF47384">
    <property type="entry name" value="Homodimeric domain of signal transducing histidine kinase"/>
    <property type="match status" value="1"/>
</dbReference>
<dbReference type="PRINTS" id="PR00344">
    <property type="entry name" value="BCTRLSENSOR"/>
</dbReference>
<keyword evidence="4" id="KW-0808">Transferase</keyword>
<keyword evidence="5 10" id="KW-0418">Kinase</keyword>
<dbReference type="PROSITE" id="PS50109">
    <property type="entry name" value="HIS_KIN"/>
    <property type="match status" value="1"/>
</dbReference>
<evidence type="ECO:0000256" key="7">
    <source>
        <dbReference type="ARBA" id="ARBA00055745"/>
    </source>
</evidence>
<dbReference type="RefSeq" id="WP_193924615.1">
    <property type="nucleotide sequence ID" value="NZ_JADEXS020000001.1"/>
</dbReference>
<evidence type="ECO:0000256" key="8">
    <source>
        <dbReference type="SAM" id="Phobius"/>
    </source>
</evidence>
<protein>
    <recommendedName>
        <fullName evidence="2">histidine kinase</fullName>
        <ecNumber evidence="2">2.7.13.3</ecNumber>
    </recommendedName>
</protein>
<evidence type="ECO:0000313" key="11">
    <source>
        <dbReference type="Proteomes" id="UP000622533"/>
    </source>
</evidence>
<evidence type="ECO:0000256" key="4">
    <source>
        <dbReference type="ARBA" id="ARBA00022679"/>
    </source>
</evidence>
<dbReference type="AlphaFoldDB" id="A0A8J7A1N8"/>
<evidence type="ECO:0000256" key="5">
    <source>
        <dbReference type="ARBA" id="ARBA00022777"/>
    </source>
</evidence>
<keyword evidence="6" id="KW-0902">Two-component regulatory system</keyword>
<feature type="transmembrane region" description="Helical" evidence="8">
    <location>
        <begin position="164"/>
        <end position="186"/>
    </location>
</feature>
<evidence type="ECO:0000256" key="3">
    <source>
        <dbReference type="ARBA" id="ARBA00022553"/>
    </source>
</evidence>
<sequence>MFNRSRRNLARWFTLSMGSILVLFAGVIYNIEVKDKLNALDQLVYKRAELMAASSQYRLYQGKKQVDLSNIPLLGSGSHPADIELVYVRWYDPNGRLKRFFGTPPLEQLQTSSGFLTIKSVDPFAGEALWLRQLTLPVQGGNSVIGYLQVAIPLTETQNDLREFQLMLTLAVPVALGLIGLTGWVLGGIAMQPVQEAYNQLQRFTSDASHELRSPLSAILTNAQVGLLIAADYPQIHPSVQNIIDSAKSMSNLVNNLLLLARHQGQLTPESLKKVNLNSLLENLAVHYTNVAAKASIKLIGNFPEQPINLWADCDLLRLAVENLLDNACKYTPSGGTVWLRLEPHSDRAVIQVIDTGIGIPGADLPYIFDRFYRVDTERARESGGFGLGLAIAQQIVQAHGGHIHVMSHEGKGSTFQIKLPFIRHF</sequence>
<dbReference type="InterPro" id="IPR036097">
    <property type="entry name" value="HisK_dim/P_sf"/>
</dbReference>
<dbReference type="SMART" id="SM00387">
    <property type="entry name" value="HATPase_c"/>
    <property type="match status" value="1"/>
</dbReference>
<keyword evidence="11" id="KW-1185">Reference proteome</keyword>
<keyword evidence="3" id="KW-0597">Phosphoprotein</keyword>
<dbReference type="EMBL" id="JADEXS010000850">
    <property type="protein sequence ID" value="MBE9027308.1"/>
    <property type="molecule type" value="Genomic_DNA"/>
</dbReference>
<dbReference type="InterPro" id="IPR036890">
    <property type="entry name" value="HATPase_C_sf"/>
</dbReference>
<dbReference type="CDD" id="cd00075">
    <property type="entry name" value="HATPase"/>
    <property type="match status" value="1"/>
</dbReference>
<feature type="transmembrane region" description="Helical" evidence="8">
    <location>
        <begin position="12"/>
        <end position="31"/>
    </location>
</feature>
<dbReference type="Gene3D" id="1.10.287.130">
    <property type="match status" value="1"/>
</dbReference>
<evidence type="ECO:0000256" key="6">
    <source>
        <dbReference type="ARBA" id="ARBA00023012"/>
    </source>
</evidence>
<dbReference type="CDD" id="cd00082">
    <property type="entry name" value="HisKA"/>
    <property type="match status" value="1"/>
</dbReference>
<dbReference type="Proteomes" id="UP000622533">
    <property type="component" value="Unassembled WGS sequence"/>
</dbReference>
<keyword evidence="8" id="KW-0472">Membrane</keyword>
<dbReference type="InterPro" id="IPR005467">
    <property type="entry name" value="His_kinase_dom"/>
</dbReference>
<dbReference type="Pfam" id="PF00512">
    <property type="entry name" value="HisKA"/>
    <property type="match status" value="1"/>
</dbReference>
<dbReference type="InterPro" id="IPR003661">
    <property type="entry name" value="HisK_dim/P_dom"/>
</dbReference>
<name>A0A8J7A1N8_DESMC</name>
<dbReference type="PANTHER" id="PTHR43711">
    <property type="entry name" value="TWO-COMPONENT HISTIDINE KINASE"/>
    <property type="match status" value="1"/>
</dbReference>
<accession>A0A8J7A1N8</accession>
<comment type="function">
    <text evidence="7">Photoreceptor which exists in two forms that are reversibly interconvertible by light: the R form that absorbs maximally in the red region of the spectrum and the FR form that absorbs maximally in the far-red region.</text>
</comment>
<organism evidence="10 11">
    <name type="scientific">Desmonostoc muscorum LEGE 12446</name>
    <dbReference type="NCBI Taxonomy" id="1828758"/>
    <lineage>
        <taxon>Bacteria</taxon>
        <taxon>Bacillati</taxon>
        <taxon>Cyanobacteriota</taxon>
        <taxon>Cyanophyceae</taxon>
        <taxon>Nostocales</taxon>
        <taxon>Nostocaceae</taxon>
        <taxon>Desmonostoc</taxon>
    </lineage>
</organism>
<evidence type="ECO:0000256" key="1">
    <source>
        <dbReference type="ARBA" id="ARBA00000085"/>
    </source>
</evidence>
<comment type="catalytic activity">
    <reaction evidence="1">
        <text>ATP + protein L-histidine = ADP + protein N-phospho-L-histidine.</text>
        <dbReference type="EC" id="2.7.13.3"/>
    </reaction>
</comment>
<keyword evidence="8" id="KW-1133">Transmembrane helix</keyword>
<dbReference type="EC" id="2.7.13.3" evidence="2"/>
<dbReference type="InterPro" id="IPR050736">
    <property type="entry name" value="Sensor_HK_Regulatory"/>
</dbReference>
<dbReference type="InterPro" id="IPR004358">
    <property type="entry name" value="Sig_transdc_His_kin-like_C"/>
</dbReference>
<dbReference type="Pfam" id="PF02518">
    <property type="entry name" value="HATPase_c"/>
    <property type="match status" value="1"/>
</dbReference>
<comment type="caution">
    <text evidence="10">The sequence shown here is derived from an EMBL/GenBank/DDBJ whole genome shotgun (WGS) entry which is preliminary data.</text>
</comment>
<keyword evidence="8" id="KW-0812">Transmembrane</keyword>
<evidence type="ECO:0000313" key="10">
    <source>
        <dbReference type="EMBL" id="MBE9027308.1"/>
    </source>
</evidence>
<reference evidence="10" key="1">
    <citation type="submission" date="2020-10" db="EMBL/GenBank/DDBJ databases">
        <authorList>
            <person name="Castelo-Branco R."/>
            <person name="Eusebio N."/>
            <person name="Adriana R."/>
            <person name="Vieira A."/>
            <person name="Brugerolle De Fraissinette N."/>
            <person name="Rezende De Castro R."/>
            <person name="Schneider M.P."/>
            <person name="Vasconcelos V."/>
            <person name="Leao P.N."/>
        </authorList>
    </citation>
    <scope>NUCLEOTIDE SEQUENCE</scope>
    <source>
        <strain evidence="10">LEGE 12446</strain>
    </source>
</reference>
<feature type="domain" description="Histidine kinase" evidence="9">
    <location>
        <begin position="207"/>
        <end position="424"/>
    </location>
</feature>
<dbReference type="FunFam" id="3.30.565.10:FF:000006">
    <property type="entry name" value="Sensor histidine kinase WalK"/>
    <property type="match status" value="1"/>
</dbReference>
<proteinExistence type="predicted"/>
<dbReference type="InterPro" id="IPR003594">
    <property type="entry name" value="HATPase_dom"/>
</dbReference>
<dbReference type="SUPFAM" id="SSF55874">
    <property type="entry name" value="ATPase domain of HSP90 chaperone/DNA topoisomerase II/histidine kinase"/>
    <property type="match status" value="1"/>
</dbReference>